<reference evidence="2" key="1">
    <citation type="submission" date="2025-08" db="UniProtKB">
        <authorList>
            <consortium name="RefSeq"/>
        </authorList>
    </citation>
    <scope>IDENTIFICATION</scope>
    <source>
        <tissue evidence="2">Total insect</tissue>
    </source>
</reference>
<dbReference type="Proteomes" id="UP000515158">
    <property type="component" value="Unplaced"/>
</dbReference>
<name>A0A6P8YTR5_THRPL</name>
<evidence type="ECO:0000313" key="2">
    <source>
        <dbReference type="RefSeq" id="XP_034237467.1"/>
    </source>
</evidence>
<keyword evidence="1" id="KW-1185">Reference proteome</keyword>
<evidence type="ECO:0000313" key="1">
    <source>
        <dbReference type="Proteomes" id="UP000515158"/>
    </source>
</evidence>
<dbReference type="InParanoid" id="A0A6P8YTR5"/>
<organism evidence="2">
    <name type="scientific">Thrips palmi</name>
    <name type="common">Melon thrips</name>
    <dbReference type="NCBI Taxonomy" id="161013"/>
    <lineage>
        <taxon>Eukaryota</taxon>
        <taxon>Metazoa</taxon>
        <taxon>Ecdysozoa</taxon>
        <taxon>Arthropoda</taxon>
        <taxon>Hexapoda</taxon>
        <taxon>Insecta</taxon>
        <taxon>Pterygota</taxon>
        <taxon>Neoptera</taxon>
        <taxon>Paraneoptera</taxon>
        <taxon>Thysanoptera</taxon>
        <taxon>Terebrantia</taxon>
        <taxon>Thripoidea</taxon>
        <taxon>Thripidae</taxon>
        <taxon>Thrips</taxon>
    </lineage>
</organism>
<dbReference type="GeneID" id="117642939"/>
<dbReference type="KEGG" id="tpal:117642939"/>
<sequence length="179" mass="19608">MTADPDYLTNLGAYLLSTYDPSQCESVVITKNECNNLVLDIRTTPAPVASTSNSSLFTCPPHTSNEADATSPAHKKLLLDPVTPVKSERNTTECNDLSSNVEGLLSPSKNQPFTTGGLRPHFHLTAKVILGPFFKEVDMIDLRDFLNKTAILYGIVSEEGTSAVRHIEERSRNASKWSL</sequence>
<protein>
    <submittedName>
        <fullName evidence="2">Uncharacterized protein LOC117642939</fullName>
    </submittedName>
</protein>
<proteinExistence type="predicted"/>
<dbReference type="RefSeq" id="XP_034237467.1">
    <property type="nucleotide sequence ID" value="XM_034381576.1"/>
</dbReference>
<dbReference type="AlphaFoldDB" id="A0A6P8YTR5"/>
<accession>A0A6P8YTR5</accession>
<gene>
    <name evidence="2" type="primary">LOC117642939</name>
</gene>